<dbReference type="Proteomes" id="UP000887575">
    <property type="component" value="Unassembled WGS sequence"/>
</dbReference>
<dbReference type="Pfam" id="PF23410">
    <property type="entry name" value="Beta-prop_VPS8"/>
    <property type="match status" value="1"/>
</dbReference>
<dbReference type="InterPro" id="IPR025941">
    <property type="entry name" value="Vps8_central_dom"/>
</dbReference>
<accession>A0AAF3FBU1</accession>
<dbReference type="PANTHER" id="PTHR12616:SF8">
    <property type="entry name" value="VACUOLAR PROTEIN SORTING-ASSOCIATED PROTEIN 8 HOMOLOG"/>
    <property type="match status" value="1"/>
</dbReference>
<feature type="region of interest" description="Disordered" evidence="2">
    <location>
        <begin position="1"/>
        <end position="20"/>
    </location>
</feature>
<name>A0AAF3FBU1_9BILA</name>
<dbReference type="WBParaSite" id="MBELARI_LOCUS4424">
    <property type="protein sequence ID" value="MBELARI_LOCUS4424"/>
    <property type="gene ID" value="MBELARI_LOCUS4424"/>
</dbReference>
<evidence type="ECO:0000313" key="4">
    <source>
        <dbReference type="Proteomes" id="UP000887575"/>
    </source>
</evidence>
<evidence type="ECO:0000313" key="5">
    <source>
        <dbReference type="WBParaSite" id="MBELARI_LOCUS4424"/>
    </source>
</evidence>
<dbReference type="AlphaFoldDB" id="A0AAF3FBU1"/>
<keyword evidence="4" id="KW-1185">Reference proteome</keyword>
<reference evidence="5" key="1">
    <citation type="submission" date="2024-02" db="UniProtKB">
        <authorList>
            <consortium name="WormBaseParasite"/>
        </authorList>
    </citation>
    <scope>IDENTIFICATION</scope>
</reference>
<dbReference type="InterPro" id="IPR015943">
    <property type="entry name" value="WD40/YVTN_repeat-like_dom_sf"/>
</dbReference>
<sequence length="720" mass="79458">MSDEELNVESPLPENKENWLDIDDSTSLPSISLDEALLQLDQLDDTLILGLPGTAEEESILDGGAASFSGHSHQHHKEPSTPIRYTINCPIAWRKVESISHQITNSEQKIGRPKAVASNGNRLAVITSKGALLIFEESTERLLRLTFGNSELGAAACVTFSDDGSHIAIGYSKGGVKIVNASSGSTIATIHEAGQGGKGVLQIIFLTRQKTILVLDSGGSVFEIRVRKNLTGKSKEQVVCVFSGCNGEVVLMRYVRPHQILILVTLTKILIVSTNHGGSVMNSIPLQGPPNVPPLCDFFVSQDSKIVKLCAIRGRHLSLYHLFPRRFQQKRGRFAELISTIEVPLDLLGLSFLSEAFIWGVDSKEQVGVIDLNNKGWLPLSSTQTPLQLVYATSDFKGLATGANVSAALCCLAETVCYPAITAQNGIVFVLGVFLYRFKILNELEIIESFQERKDFGSAALYSLDLAKGKFHSQMQNVQAKVKGRMAGILSNLLDWTLDGMPNGKVSDLVVHYKKNIEILLRVCHQGDYMPFFYTRAYPRLEADSLARAVMFDLLDEAVLDGALVDPPPTLVADYLINLLHEGHFSQLQAATMRLPIYSIDIHWVMSTCRQNQLYDGIIHISNKALFDFIGPLEEMFANIAEFSDRDLRSDSEIEIGNKLLLYLHCCLAGRAYPFGELPSHLVDTVPIEVSFSLYCISYNVHALNVFIQSAIHLTMRSSY</sequence>
<dbReference type="GO" id="GO:0006623">
    <property type="term" value="P:protein targeting to vacuole"/>
    <property type="evidence" value="ECO:0007669"/>
    <property type="project" value="InterPro"/>
</dbReference>
<evidence type="ECO:0000256" key="1">
    <source>
        <dbReference type="ARBA" id="ARBA00009422"/>
    </source>
</evidence>
<dbReference type="PANTHER" id="PTHR12616">
    <property type="entry name" value="VACUOLAR PROTEIN SORTING VPS41"/>
    <property type="match status" value="1"/>
</dbReference>
<proteinExistence type="inferred from homology"/>
<dbReference type="Pfam" id="PF12816">
    <property type="entry name" value="TPR_Vps8"/>
    <property type="match status" value="1"/>
</dbReference>
<comment type="similarity">
    <text evidence="1">Belongs to the VPS8 family.</text>
</comment>
<protein>
    <submittedName>
        <fullName evidence="5">Vacuolar protein sorting-associated protein 8 central domain-containing protein</fullName>
    </submittedName>
</protein>
<dbReference type="InterPro" id="IPR045111">
    <property type="entry name" value="Vps41/Vps8"/>
</dbReference>
<evidence type="ECO:0000259" key="3">
    <source>
        <dbReference type="Pfam" id="PF12816"/>
    </source>
</evidence>
<dbReference type="GO" id="GO:0005770">
    <property type="term" value="C:late endosome"/>
    <property type="evidence" value="ECO:0007669"/>
    <property type="project" value="TreeGrafter"/>
</dbReference>
<dbReference type="Gene3D" id="2.130.10.10">
    <property type="entry name" value="YVTN repeat-like/Quinoprotein amine dehydrogenase"/>
    <property type="match status" value="1"/>
</dbReference>
<evidence type="ECO:0000256" key="2">
    <source>
        <dbReference type="SAM" id="MobiDB-lite"/>
    </source>
</evidence>
<dbReference type="GO" id="GO:0030897">
    <property type="term" value="C:HOPS complex"/>
    <property type="evidence" value="ECO:0007669"/>
    <property type="project" value="TreeGrafter"/>
</dbReference>
<dbReference type="SUPFAM" id="SSF69322">
    <property type="entry name" value="Tricorn protease domain 2"/>
    <property type="match status" value="1"/>
</dbReference>
<organism evidence="4 5">
    <name type="scientific">Mesorhabditis belari</name>
    <dbReference type="NCBI Taxonomy" id="2138241"/>
    <lineage>
        <taxon>Eukaryota</taxon>
        <taxon>Metazoa</taxon>
        <taxon>Ecdysozoa</taxon>
        <taxon>Nematoda</taxon>
        <taxon>Chromadorea</taxon>
        <taxon>Rhabditida</taxon>
        <taxon>Rhabditina</taxon>
        <taxon>Rhabditomorpha</taxon>
        <taxon>Rhabditoidea</taxon>
        <taxon>Rhabditidae</taxon>
        <taxon>Mesorhabditinae</taxon>
        <taxon>Mesorhabditis</taxon>
    </lineage>
</organism>
<feature type="domain" description="Vacuolar protein sorting-associated protein 8 central" evidence="3">
    <location>
        <begin position="552"/>
        <end position="681"/>
    </location>
</feature>
<dbReference type="GO" id="GO:0034058">
    <property type="term" value="P:endosomal vesicle fusion"/>
    <property type="evidence" value="ECO:0007669"/>
    <property type="project" value="TreeGrafter"/>
</dbReference>